<sequence>MAASSKPHSLQLGVWRVLLPEDSSKGSGSGFSSARRVFWDLLNTTMVSAIADGYPAVARFFGDIYKLNPVLTGVFLTIKLWAGLENVLLLWAASKLLVVVEVGLRDGRLDAWTMASAISIRLLCVVTVAATKWIRAFLMPRLQSRITLHFQDILLRADLRLDIPTSEDTRNTSRANPAEAFMAFEVLCDMSMQLLVLLSEMIFISQQRNGGYIFTGISLLHPLINLKAQRALFFVPHAIYSDNESYKKLQALKKMTTGPARTDVVLGGMAGWIGSEYSRARNALGTTPTEHAWIQYANQTSLLVTMASAVVDQLPMIYWAVSAFLEPSKFSMASIAFLTQYAASVRSTVGMLLFEFGQSAKCITDIKTLYDVDNVTNLVIDGEKRYPRPEWEWINSKGMDIKLKNISFTYPGSKSHGNALVDVSVSIPAGALAVIVGVNGSGKSTFIKLLARLYDVNNASNSEKLDSVILIDGLPIQEYKLGDLRRAQAHLAQDHQLFPLPLRENIGLGSVSDLDNYTGRQSSFDQVRVREAATAGGATQLIDRLKDGDLTVLEPVSTVSEQGLDNNRHKDTKEFIGNIDKRVDVSGGEKQRLIASRTFMRLQLRGVKLLCVDEPSSALDPLGEFELFQRLRESGQGMTKIFVTHRFGHLTKHADVIICMKEGRVAEVGTHQELIQLGGEYAALYNVQAQAFTQ</sequence>
<dbReference type="PANTHER" id="PTHR43394">
    <property type="entry name" value="ATP-DEPENDENT PERMEASE MDL1, MITOCHONDRIAL"/>
    <property type="match status" value="1"/>
</dbReference>
<proteinExistence type="predicted"/>
<dbReference type="InterPro" id="IPR027417">
    <property type="entry name" value="P-loop_NTPase"/>
</dbReference>
<dbReference type="InterPro" id="IPR039421">
    <property type="entry name" value="Type_1_exporter"/>
</dbReference>
<feature type="domain" description="ABC transporter" evidence="3">
    <location>
        <begin position="401"/>
        <end position="687"/>
    </location>
</feature>
<dbReference type="AlphaFoldDB" id="A0A8H6T4G5"/>
<keyword evidence="1" id="KW-0547">Nucleotide-binding</keyword>
<dbReference type="GO" id="GO:0015421">
    <property type="term" value="F:ABC-type oligopeptide transporter activity"/>
    <property type="evidence" value="ECO:0007669"/>
    <property type="project" value="TreeGrafter"/>
</dbReference>
<dbReference type="GeneID" id="59341444"/>
<dbReference type="InterPro" id="IPR003439">
    <property type="entry name" value="ABC_transporter-like_ATP-bd"/>
</dbReference>
<dbReference type="SMART" id="SM00382">
    <property type="entry name" value="AAA"/>
    <property type="match status" value="1"/>
</dbReference>
<dbReference type="GO" id="GO:0016887">
    <property type="term" value="F:ATP hydrolysis activity"/>
    <property type="evidence" value="ECO:0007669"/>
    <property type="project" value="InterPro"/>
</dbReference>
<dbReference type="Pfam" id="PF00005">
    <property type="entry name" value="ABC_tran"/>
    <property type="match status" value="1"/>
</dbReference>
<dbReference type="OrthoDB" id="6500128at2759"/>
<keyword evidence="5" id="KW-1185">Reference proteome</keyword>
<dbReference type="Proteomes" id="UP000636479">
    <property type="component" value="Unassembled WGS sequence"/>
</dbReference>
<dbReference type="RefSeq" id="XP_037224023.1">
    <property type="nucleotide sequence ID" value="XM_037358928.1"/>
</dbReference>
<dbReference type="SUPFAM" id="SSF52540">
    <property type="entry name" value="P-loop containing nucleoside triphosphate hydrolases"/>
    <property type="match status" value="1"/>
</dbReference>
<dbReference type="Gene3D" id="3.40.50.300">
    <property type="entry name" value="P-loop containing nucleotide triphosphate hydrolases"/>
    <property type="match status" value="1"/>
</dbReference>
<gene>
    <name evidence="4" type="ORF">MIND_00202900</name>
</gene>
<dbReference type="PROSITE" id="PS50893">
    <property type="entry name" value="ABC_TRANSPORTER_2"/>
    <property type="match status" value="1"/>
</dbReference>
<evidence type="ECO:0000313" key="5">
    <source>
        <dbReference type="Proteomes" id="UP000636479"/>
    </source>
</evidence>
<name>A0A8H6T4G5_9AGAR</name>
<keyword evidence="2" id="KW-0067">ATP-binding</keyword>
<organism evidence="4 5">
    <name type="scientific">Mycena indigotica</name>
    <dbReference type="NCBI Taxonomy" id="2126181"/>
    <lineage>
        <taxon>Eukaryota</taxon>
        <taxon>Fungi</taxon>
        <taxon>Dikarya</taxon>
        <taxon>Basidiomycota</taxon>
        <taxon>Agaricomycotina</taxon>
        <taxon>Agaricomycetes</taxon>
        <taxon>Agaricomycetidae</taxon>
        <taxon>Agaricales</taxon>
        <taxon>Marasmiineae</taxon>
        <taxon>Mycenaceae</taxon>
        <taxon>Mycena</taxon>
    </lineage>
</organism>
<keyword evidence="4" id="KW-0378">Hydrolase</keyword>
<dbReference type="InterPro" id="IPR003593">
    <property type="entry name" value="AAA+_ATPase"/>
</dbReference>
<reference evidence="4" key="1">
    <citation type="submission" date="2020-05" db="EMBL/GenBank/DDBJ databases">
        <title>Mycena genomes resolve the evolution of fungal bioluminescence.</title>
        <authorList>
            <person name="Tsai I.J."/>
        </authorList>
    </citation>
    <scope>NUCLEOTIDE SEQUENCE</scope>
    <source>
        <strain evidence="4">171206Taipei</strain>
    </source>
</reference>
<evidence type="ECO:0000313" key="4">
    <source>
        <dbReference type="EMBL" id="KAF7311915.1"/>
    </source>
</evidence>
<evidence type="ECO:0000256" key="2">
    <source>
        <dbReference type="ARBA" id="ARBA00022840"/>
    </source>
</evidence>
<dbReference type="EMBL" id="JACAZF010000002">
    <property type="protein sequence ID" value="KAF7311915.1"/>
    <property type="molecule type" value="Genomic_DNA"/>
</dbReference>
<dbReference type="PANTHER" id="PTHR43394:SF1">
    <property type="entry name" value="ATP-BINDING CASSETTE SUB-FAMILY B MEMBER 10, MITOCHONDRIAL"/>
    <property type="match status" value="1"/>
</dbReference>
<protein>
    <submittedName>
        <fullName evidence="4">p-loop containing nucleoside triphosphate hydrolase protein</fullName>
    </submittedName>
</protein>
<dbReference type="GO" id="GO:0005524">
    <property type="term" value="F:ATP binding"/>
    <property type="evidence" value="ECO:0007669"/>
    <property type="project" value="UniProtKB-KW"/>
</dbReference>
<accession>A0A8H6T4G5</accession>
<evidence type="ECO:0000256" key="1">
    <source>
        <dbReference type="ARBA" id="ARBA00022741"/>
    </source>
</evidence>
<comment type="caution">
    <text evidence="4">The sequence shown here is derived from an EMBL/GenBank/DDBJ whole genome shotgun (WGS) entry which is preliminary data.</text>
</comment>
<evidence type="ECO:0000259" key="3">
    <source>
        <dbReference type="PROSITE" id="PS50893"/>
    </source>
</evidence>